<dbReference type="EMBL" id="LSSN01003912">
    <property type="protein sequence ID" value="OMJ12550.1"/>
    <property type="molecule type" value="Genomic_DNA"/>
</dbReference>
<feature type="compositionally biased region" description="Polar residues" evidence="1">
    <location>
        <begin position="238"/>
        <end position="260"/>
    </location>
</feature>
<reference evidence="3 4" key="1">
    <citation type="submission" date="2017-01" db="EMBL/GenBank/DDBJ databases">
        <authorList>
            <person name="Mah S.A."/>
            <person name="Swanson W.J."/>
            <person name="Moy G.W."/>
            <person name="Vacquier V.D."/>
        </authorList>
    </citation>
    <scope>NUCLEOTIDE SEQUENCE [LARGE SCALE GENOMIC DNA]</scope>
    <source>
        <strain evidence="3 4">GSMNP</strain>
    </source>
</reference>
<accession>A0A1R1XJZ0</accession>
<evidence type="ECO:0000313" key="2">
    <source>
        <dbReference type="EMBL" id="OMJ12550.1"/>
    </source>
</evidence>
<evidence type="ECO:0000313" key="3">
    <source>
        <dbReference type="EMBL" id="OMJ14945.1"/>
    </source>
</evidence>
<keyword evidence="4" id="KW-1185">Reference proteome</keyword>
<feature type="region of interest" description="Disordered" evidence="1">
    <location>
        <begin position="52"/>
        <end position="114"/>
    </location>
</feature>
<feature type="region of interest" description="Disordered" evidence="1">
    <location>
        <begin position="127"/>
        <end position="146"/>
    </location>
</feature>
<evidence type="ECO:0000313" key="4">
    <source>
        <dbReference type="Proteomes" id="UP000187283"/>
    </source>
</evidence>
<feature type="region of interest" description="Disordered" evidence="1">
    <location>
        <begin position="597"/>
        <end position="625"/>
    </location>
</feature>
<name>A0A1R1XJZ0_9FUNG</name>
<feature type="region of interest" description="Disordered" evidence="1">
    <location>
        <begin position="153"/>
        <end position="197"/>
    </location>
</feature>
<feature type="compositionally biased region" description="Low complexity" evidence="1">
    <location>
        <begin position="58"/>
        <end position="106"/>
    </location>
</feature>
<feature type="compositionally biased region" description="Polar residues" evidence="1">
    <location>
        <begin position="775"/>
        <end position="784"/>
    </location>
</feature>
<feature type="compositionally biased region" description="Polar residues" evidence="1">
    <location>
        <begin position="164"/>
        <end position="189"/>
    </location>
</feature>
<organism evidence="3 4">
    <name type="scientific">Smittium culicis</name>
    <dbReference type="NCBI Taxonomy" id="133412"/>
    <lineage>
        <taxon>Eukaryota</taxon>
        <taxon>Fungi</taxon>
        <taxon>Fungi incertae sedis</taxon>
        <taxon>Zoopagomycota</taxon>
        <taxon>Kickxellomycotina</taxon>
        <taxon>Harpellomycetes</taxon>
        <taxon>Harpellales</taxon>
        <taxon>Legeriomycetaceae</taxon>
        <taxon>Smittium</taxon>
    </lineage>
</organism>
<proteinExistence type="predicted"/>
<dbReference type="Proteomes" id="UP000187283">
    <property type="component" value="Unassembled WGS sequence"/>
</dbReference>
<feature type="compositionally biased region" description="Polar residues" evidence="1">
    <location>
        <begin position="267"/>
        <end position="276"/>
    </location>
</feature>
<feature type="compositionally biased region" description="Low complexity" evidence="1">
    <location>
        <begin position="800"/>
        <end position="815"/>
    </location>
</feature>
<gene>
    <name evidence="3" type="ORF">AYI70_g7585</name>
    <name evidence="2" type="ORF">AYI70_g9045</name>
</gene>
<feature type="region of interest" description="Disordered" evidence="1">
    <location>
        <begin position="234"/>
        <end position="276"/>
    </location>
</feature>
<feature type="compositionally biased region" description="Polar residues" evidence="1">
    <location>
        <begin position="603"/>
        <end position="625"/>
    </location>
</feature>
<evidence type="ECO:0000256" key="1">
    <source>
        <dbReference type="SAM" id="MobiDB-lite"/>
    </source>
</evidence>
<feature type="region of interest" description="Disordered" evidence="1">
    <location>
        <begin position="775"/>
        <end position="822"/>
    </location>
</feature>
<comment type="caution">
    <text evidence="3">The sequence shown here is derived from an EMBL/GenBank/DDBJ whole genome shotgun (WGS) entry which is preliminary data.</text>
</comment>
<sequence>MQNNPDILSQRSESNIDFDSELDSLSSFSVDSNIGLDSLDYSELSEGNLSCSELKAPKSNSKSNSNSTSISSTNSSAPLPPSNNGSFNSKSSVNSTSKLSDNSSISAESDESIFSKSATSTLICSYSDDSKKISPDQPYPLSSNAAEINDKSLKLFVSTPSPPKVSSNDHSTNSPQKSFEETPISSSTNLEDHTNTPKKSFEVTSVNSNLNLDTSVISPKTSSVTDHVKPPFSIVIDSRNSTPKSYSASNSPQSNPVTSPKSPPPHNQNSATKPKSSIINDLSIQYNLNDIMSVSDDAESHRVYALKSLSIIEIEFAKIREHFFTQKNNSLDFEMKLTRSELHPDLTKQLDIFNSKKNKKLSENDALFNLKKSYSIRHADQIKSSAHATFLERKQILSETLISKLTHKLALAKDIYAKGITSVDSFSLSKYESSSNLLSFDKLPANKNTELSVQTPANKLSKSLKNKSDKSLLPALTTATNELPKAADYFDLYKLTGVNESDACNDLLEMGIIPISKKSKKDTPTTNQKRKLNVSALKAPSISTVTPKLASKTAISLDLNNTFDKKAKKKRKTLKSSALVPENTGTAAITIMNSESKDDSLHSHQNMNPSKSSQSNIPYNINPNEATNKLSSVVSRPPEIRARSNSNFNSNMSVSPSTSQMQNSIQPLYNEVYCNQQIIKPSLNNILLPLMPQNTNSNPSNSVLAPSNLIPNDLGNGNYYSGLTSISPKIAPNYAYGNNKNESNAEYIYNNQYNNMSNGINGMPFISQQSQLHYNNNREGSNQHAKPIKLKSKAAKDKALSVSKKNQDSKLGQKSKSQKLKLKPKGYSNIAIEDIQNSKANYQNMVPLEPAFSRDRLKELTPIAMNGMSVEKNRMEPIKKQSFILPVKEEKEKI</sequence>
<dbReference type="AlphaFoldDB" id="A0A1R1XJZ0"/>
<dbReference type="OrthoDB" id="20886at2759"/>
<dbReference type="EMBL" id="LSSN01002840">
    <property type="protein sequence ID" value="OMJ14945.1"/>
    <property type="molecule type" value="Genomic_DNA"/>
</dbReference>
<protein>
    <submittedName>
        <fullName evidence="3">Uncharacterized protein</fullName>
    </submittedName>
</protein>